<evidence type="ECO:0000313" key="2">
    <source>
        <dbReference type="EMBL" id="CAK9214447.1"/>
    </source>
</evidence>
<feature type="region of interest" description="Disordered" evidence="1">
    <location>
        <begin position="55"/>
        <end position="88"/>
    </location>
</feature>
<protein>
    <submittedName>
        <fullName evidence="2">Uncharacterized protein</fullName>
    </submittedName>
</protein>
<sequence length="88" mass="10189">MHKWKEKMHDRTGIADLKRAYPQNEFRRVVADDDDDTSQFPPKQHNQEICKLGNKEKAKRGGAGGINLVTDLQRNESWERKQQATAVK</sequence>
<evidence type="ECO:0000256" key="1">
    <source>
        <dbReference type="SAM" id="MobiDB-lite"/>
    </source>
</evidence>
<dbReference type="EMBL" id="OZ019894">
    <property type="protein sequence ID" value="CAK9214447.1"/>
    <property type="molecule type" value="Genomic_DNA"/>
</dbReference>
<feature type="compositionally biased region" description="Basic and acidic residues" evidence="1">
    <location>
        <begin position="7"/>
        <end position="22"/>
    </location>
</feature>
<accession>A0ABP0U6W4</accession>
<keyword evidence="3" id="KW-1185">Reference proteome</keyword>
<reference evidence="2" key="1">
    <citation type="submission" date="2024-02" db="EMBL/GenBank/DDBJ databases">
        <authorList>
            <consortium name="ELIXIR-Norway"/>
            <consortium name="Elixir Norway"/>
        </authorList>
    </citation>
    <scope>NUCLEOTIDE SEQUENCE</scope>
</reference>
<feature type="compositionally biased region" description="Basic and acidic residues" evidence="1">
    <location>
        <begin position="73"/>
        <end position="82"/>
    </location>
</feature>
<feature type="region of interest" description="Disordered" evidence="1">
    <location>
        <begin position="1"/>
        <end position="22"/>
    </location>
</feature>
<gene>
    <name evidence="2" type="ORF">CSSPTR1EN2_LOCUS12236</name>
</gene>
<organism evidence="2 3">
    <name type="scientific">Sphagnum troendelagicum</name>
    <dbReference type="NCBI Taxonomy" id="128251"/>
    <lineage>
        <taxon>Eukaryota</taxon>
        <taxon>Viridiplantae</taxon>
        <taxon>Streptophyta</taxon>
        <taxon>Embryophyta</taxon>
        <taxon>Bryophyta</taxon>
        <taxon>Sphagnophytina</taxon>
        <taxon>Sphagnopsida</taxon>
        <taxon>Sphagnales</taxon>
        <taxon>Sphagnaceae</taxon>
        <taxon>Sphagnum</taxon>
    </lineage>
</organism>
<dbReference type="Proteomes" id="UP001497512">
    <property type="component" value="Chromosome 2"/>
</dbReference>
<evidence type="ECO:0000313" key="3">
    <source>
        <dbReference type="Proteomes" id="UP001497512"/>
    </source>
</evidence>
<name>A0ABP0U6W4_9BRYO</name>
<proteinExistence type="predicted"/>